<keyword evidence="7" id="KW-1185">Reference proteome</keyword>
<comment type="caution">
    <text evidence="6">The sequence shown here is derived from an EMBL/GenBank/DDBJ whole genome shotgun (WGS) entry which is preliminary data.</text>
</comment>
<evidence type="ECO:0000256" key="3">
    <source>
        <dbReference type="PROSITE-ProRule" id="PRU10007"/>
    </source>
</evidence>
<dbReference type="PANTHER" id="PTHR11699">
    <property type="entry name" value="ALDEHYDE DEHYDROGENASE-RELATED"/>
    <property type="match status" value="1"/>
</dbReference>
<dbReference type="Gene3D" id="3.40.605.10">
    <property type="entry name" value="Aldehyde Dehydrogenase, Chain A, domain 1"/>
    <property type="match status" value="1"/>
</dbReference>
<dbReference type="Gene3D" id="3.40.309.10">
    <property type="entry name" value="Aldehyde Dehydrogenase, Chain A, domain 2"/>
    <property type="match status" value="1"/>
</dbReference>
<proteinExistence type="inferred from homology"/>
<feature type="domain" description="Aldehyde dehydrogenase" evidence="5">
    <location>
        <begin position="27"/>
        <end position="487"/>
    </location>
</feature>
<dbReference type="RefSeq" id="WP_132031015.1">
    <property type="nucleotide sequence ID" value="NZ_SMAI01000004.1"/>
</dbReference>
<dbReference type="GO" id="GO:0016620">
    <property type="term" value="F:oxidoreductase activity, acting on the aldehyde or oxo group of donors, NAD or NADP as acceptor"/>
    <property type="evidence" value="ECO:0007669"/>
    <property type="project" value="InterPro"/>
</dbReference>
<keyword evidence="2 4" id="KW-0560">Oxidoreductase</keyword>
<gene>
    <name evidence="6" type="ORF">EDC64_104245</name>
</gene>
<accession>A0A4R3M336</accession>
<dbReference type="AlphaFoldDB" id="A0A4R3M336"/>
<dbReference type="Pfam" id="PF00171">
    <property type="entry name" value="Aldedh"/>
    <property type="match status" value="1"/>
</dbReference>
<evidence type="ECO:0000313" key="6">
    <source>
        <dbReference type="EMBL" id="TCT05687.1"/>
    </source>
</evidence>
<evidence type="ECO:0000313" key="7">
    <source>
        <dbReference type="Proteomes" id="UP000294664"/>
    </source>
</evidence>
<evidence type="ECO:0000256" key="2">
    <source>
        <dbReference type="ARBA" id="ARBA00023002"/>
    </source>
</evidence>
<comment type="similarity">
    <text evidence="1 4">Belongs to the aldehyde dehydrogenase family.</text>
</comment>
<feature type="active site" evidence="3">
    <location>
        <position position="260"/>
    </location>
</feature>
<evidence type="ECO:0000259" key="5">
    <source>
        <dbReference type="Pfam" id="PF00171"/>
    </source>
</evidence>
<dbReference type="SUPFAM" id="SSF53720">
    <property type="entry name" value="ALDH-like"/>
    <property type="match status" value="1"/>
</dbReference>
<dbReference type="OrthoDB" id="9812625at2"/>
<dbReference type="InterPro" id="IPR016163">
    <property type="entry name" value="Ald_DH_C"/>
</dbReference>
<dbReference type="Proteomes" id="UP000294664">
    <property type="component" value="Unassembled WGS sequence"/>
</dbReference>
<reference evidence="6 7" key="1">
    <citation type="submission" date="2019-03" db="EMBL/GenBank/DDBJ databases">
        <title>Genomic Encyclopedia of Type Strains, Phase IV (KMG-IV): sequencing the most valuable type-strain genomes for metagenomic binning, comparative biology and taxonomic classification.</title>
        <authorList>
            <person name="Goeker M."/>
        </authorList>
    </citation>
    <scope>NUCLEOTIDE SEQUENCE [LARGE SCALE GENOMIC DNA]</scope>
    <source>
        <strain evidence="6 7">DSM 9035</strain>
    </source>
</reference>
<dbReference type="PROSITE" id="PS00687">
    <property type="entry name" value="ALDEHYDE_DEHYDR_GLU"/>
    <property type="match status" value="1"/>
</dbReference>
<dbReference type="InterPro" id="IPR016161">
    <property type="entry name" value="Ald_DH/histidinol_DH"/>
</dbReference>
<organism evidence="6 7">
    <name type="scientific">Aquabacter spiritensis</name>
    <dbReference type="NCBI Taxonomy" id="933073"/>
    <lineage>
        <taxon>Bacteria</taxon>
        <taxon>Pseudomonadati</taxon>
        <taxon>Pseudomonadota</taxon>
        <taxon>Alphaproteobacteria</taxon>
        <taxon>Hyphomicrobiales</taxon>
        <taxon>Xanthobacteraceae</taxon>
        <taxon>Aquabacter</taxon>
    </lineage>
</organism>
<evidence type="ECO:0000256" key="1">
    <source>
        <dbReference type="ARBA" id="ARBA00009986"/>
    </source>
</evidence>
<protein>
    <submittedName>
        <fullName evidence="6">2-hydroxymuconate semialdehyde dehydrogenase</fullName>
    </submittedName>
</protein>
<dbReference type="InterPro" id="IPR016162">
    <property type="entry name" value="Ald_DH_N"/>
</dbReference>
<sequence length="495" mass="51552">MSPSVSGTRDAVPCFIDGRDVPIAAAFDKHDPATGRPNARVAEADAALVDAAVETARRALRGPWGKTTLDARIAFLERLAAHMEANLAALVAAEIADTGKPITPTTKVEIPRAIANFRAFAQIARDAPAETFETALPGGARARNTVLRHPVGVVGIVAPWNLPLLLLTWKVAPALVCGNAVVVKPSEHSPRTALLLARMAHACGLPDGVLNVVHGHGAGAAGGFLVAHPGVDAITFTGETRTGEAIMRAAAAGPRPVSLELGGKNPALIFADCDLKAAIAGTARSLFDNCGQVCLTTERVFVARPVFAQVAAGLAAAALALKPGDPHAPETTLGPAISALQRDKVLGLYAQAKADGAEVLAGGGALEMSEPFAEGYWVAPTLWAGLPDDAEICRREVFGPCAHLSVFDTEDEVLARANASEFGLAATVWSTDSARVQRVAAGLQSGTVWANCWRVRDERAPFGGFKRSGVGREGGVRSLDFYSELKTLCVFEPAA</sequence>
<evidence type="ECO:0000256" key="4">
    <source>
        <dbReference type="RuleBase" id="RU003345"/>
    </source>
</evidence>
<dbReference type="InterPro" id="IPR029510">
    <property type="entry name" value="Ald_DH_CS_GLU"/>
</dbReference>
<dbReference type="InterPro" id="IPR015590">
    <property type="entry name" value="Aldehyde_DH_dom"/>
</dbReference>
<name>A0A4R3M336_9HYPH</name>
<dbReference type="EMBL" id="SMAI01000004">
    <property type="protein sequence ID" value="TCT05687.1"/>
    <property type="molecule type" value="Genomic_DNA"/>
</dbReference>
<dbReference type="FunFam" id="3.40.605.10:FF:000007">
    <property type="entry name" value="NAD/NADP-dependent betaine aldehyde dehydrogenase"/>
    <property type="match status" value="1"/>
</dbReference>